<protein>
    <submittedName>
        <fullName evidence="8">Glycosyl transferase family 2</fullName>
    </submittedName>
</protein>
<name>F7YVL7_9THEM</name>
<dbReference type="KEGG" id="tta:Theth_1626"/>
<dbReference type="GO" id="GO:0016757">
    <property type="term" value="F:glycosyltransferase activity"/>
    <property type="evidence" value="ECO:0007669"/>
    <property type="project" value="UniProtKB-KW"/>
</dbReference>
<dbReference type="SUPFAM" id="SSF53448">
    <property type="entry name" value="Nucleotide-diphospho-sugar transferases"/>
    <property type="match status" value="1"/>
</dbReference>
<evidence type="ECO:0000256" key="5">
    <source>
        <dbReference type="ARBA" id="ARBA00022842"/>
    </source>
</evidence>
<reference evidence="8 9" key="1">
    <citation type="submission" date="2010-11" db="EMBL/GenBank/DDBJ databases">
        <title>The complete genome of Thermotoga thermarum DSM 5069.</title>
        <authorList>
            <consortium name="US DOE Joint Genome Institute (JGI-PGF)"/>
            <person name="Lucas S."/>
            <person name="Copeland A."/>
            <person name="Lapidus A."/>
            <person name="Bruce D."/>
            <person name="Goodwin L."/>
            <person name="Pitluck S."/>
            <person name="Kyrpides N."/>
            <person name="Mavromatis K."/>
            <person name="Ivanova N."/>
            <person name="Zeytun A."/>
            <person name="Brettin T."/>
            <person name="Detter J.C."/>
            <person name="Tapia R."/>
            <person name="Han C."/>
            <person name="Land M."/>
            <person name="Hauser L."/>
            <person name="Markowitz V."/>
            <person name="Cheng J.-F."/>
            <person name="Hugenholtz P."/>
            <person name="Woyke T."/>
            <person name="Wu D."/>
            <person name="Spring S."/>
            <person name="Schroeder M."/>
            <person name="Brambilla E."/>
            <person name="Klenk H.-P."/>
            <person name="Eisen J.A."/>
        </authorList>
    </citation>
    <scope>NUCLEOTIDE SEQUENCE [LARGE SCALE GENOMIC DNA]</scope>
    <source>
        <strain evidence="8 9">DSM 5069</strain>
    </source>
</reference>
<evidence type="ECO:0000256" key="3">
    <source>
        <dbReference type="ARBA" id="ARBA00022676"/>
    </source>
</evidence>
<evidence type="ECO:0000313" key="9">
    <source>
        <dbReference type="Proteomes" id="UP000006804"/>
    </source>
</evidence>
<dbReference type="PATRIC" id="fig|688269.3.peg.1676"/>
<keyword evidence="4 8" id="KW-0808">Transferase</keyword>
<dbReference type="Pfam" id="PF00535">
    <property type="entry name" value="Glycos_transf_2"/>
    <property type="match status" value="1"/>
</dbReference>
<dbReference type="EMBL" id="CP002351">
    <property type="protein sequence ID" value="AEH51677.1"/>
    <property type="molecule type" value="Genomic_DNA"/>
</dbReference>
<keyword evidence="3" id="KW-0328">Glycosyltransferase</keyword>
<sequence>MKYYNDLPEIENCDIVVGIPSFNNAETIAYVAEQAARGITELGLKGTVVNSDGGSNDGTREAFMKANTLNIPKHSLVYKGIPGKGSAIRALFEFAHKANAKVFVMLDSDLRSVKPWWIERLANPILSGKTSYVTPLYVRHKYDGTITNNICYPLISVLFGKKIRQPIGGDFGVGKELIDVYLSKNVWETDVAKFGIDIWMSVTAVVESSKKPVQAALGAKVHDVKDPGKHLVGMFLQVVRTLFDLVALHLDKLDKFNEIEQTDVYGSQVQEKVEEIVIDLENLKNRAKQNLAERLHSLDYIPKAITGKILSTGKLTAEEWAEVVFESLVLYRKNKDEDIVMNLLPFYFARVAGFVEETFDLTSEQAEKVIEAQLEVFKTKKTEYAKRW</sequence>
<evidence type="ECO:0000256" key="4">
    <source>
        <dbReference type="ARBA" id="ARBA00022679"/>
    </source>
</evidence>
<organism evidence="8 9">
    <name type="scientific">Pseudothermotoga thermarum DSM 5069</name>
    <dbReference type="NCBI Taxonomy" id="688269"/>
    <lineage>
        <taxon>Bacteria</taxon>
        <taxon>Thermotogati</taxon>
        <taxon>Thermotogota</taxon>
        <taxon>Thermotogae</taxon>
        <taxon>Thermotogales</taxon>
        <taxon>Thermotogaceae</taxon>
        <taxon>Pseudothermotoga</taxon>
    </lineage>
</organism>
<dbReference type="Gene3D" id="3.90.550.10">
    <property type="entry name" value="Spore Coat Polysaccharide Biosynthesis Protein SpsA, Chain A"/>
    <property type="match status" value="1"/>
</dbReference>
<dbReference type="HOGENOM" id="CLU_052035_0_0_0"/>
<dbReference type="RefSeq" id="WP_013932889.1">
    <property type="nucleotide sequence ID" value="NC_015707.1"/>
</dbReference>
<dbReference type="PANTHER" id="PTHR48090:SF10">
    <property type="entry name" value="GLUCOSYL-3-PHOSPHOGLYCERATE SYNTHASE"/>
    <property type="match status" value="1"/>
</dbReference>
<evidence type="ECO:0000256" key="1">
    <source>
        <dbReference type="ARBA" id="ARBA00001946"/>
    </source>
</evidence>
<feature type="domain" description="Glycosyltransferase 2-like" evidence="7">
    <location>
        <begin position="17"/>
        <end position="146"/>
    </location>
</feature>
<dbReference type="InterPro" id="IPR029044">
    <property type="entry name" value="Nucleotide-diphossugar_trans"/>
</dbReference>
<dbReference type="eggNOG" id="COG0463">
    <property type="taxonomic scope" value="Bacteria"/>
</dbReference>
<dbReference type="STRING" id="688269.Theth_1626"/>
<comment type="similarity">
    <text evidence="2">Belongs to the glycosyltransferase 2 family.</text>
</comment>
<proteinExistence type="inferred from homology"/>
<gene>
    <name evidence="8" type="ORF">Theth_1626</name>
</gene>
<evidence type="ECO:0000313" key="8">
    <source>
        <dbReference type="EMBL" id="AEH51677.1"/>
    </source>
</evidence>
<accession>F7YVL7</accession>
<keyword evidence="5" id="KW-0460">Magnesium</keyword>
<dbReference type="InterPro" id="IPR050256">
    <property type="entry name" value="Glycosyltransferase_2"/>
</dbReference>
<keyword evidence="9" id="KW-1185">Reference proteome</keyword>
<keyword evidence="6" id="KW-0175">Coiled coil</keyword>
<evidence type="ECO:0000256" key="6">
    <source>
        <dbReference type="SAM" id="Coils"/>
    </source>
</evidence>
<evidence type="ECO:0000256" key="2">
    <source>
        <dbReference type="ARBA" id="ARBA00006739"/>
    </source>
</evidence>
<dbReference type="InterPro" id="IPR001173">
    <property type="entry name" value="Glyco_trans_2-like"/>
</dbReference>
<evidence type="ECO:0000259" key="7">
    <source>
        <dbReference type="Pfam" id="PF00535"/>
    </source>
</evidence>
<dbReference type="AlphaFoldDB" id="F7YVL7"/>
<comment type="cofactor">
    <cofactor evidence="1">
        <name>Mg(2+)</name>
        <dbReference type="ChEBI" id="CHEBI:18420"/>
    </cofactor>
</comment>
<dbReference type="PANTHER" id="PTHR48090">
    <property type="entry name" value="UNDECAPRENYL-PHOSPHATE 4-DEOXY-4-FORMAMIDO-L-ARABINOSE TRANSFERASE-RELATED"/>
    <property type="match status" value="1"/>
</dbReference>
<dbReference type="Proteomes" id="UP000006804">
    <property type="component" value="Chromosome"/>
</dbReference>
<feature type="coiled-coil region" evidence="6">
    <location>
        <begin position="266"/>
        <end position="293"/>
    </location>
</feature>